<dbReference type="Proteomes" id="UP000054321">
    <property type="component" value="Unassembled WGS sequence"/>
</dbReference>
<protein>
    <submittedName>
        <fullName evidence="2">Uncharacterized protein</fullName>
    </submittedName>
</protein>
<keyword evidence="3" id="KW-1185">Reference proteome</keyword>
<dbReference type="AlphaFoldDB" id="A0A0C3GYV0"/>
<reference evidence="2 3" key="1">
    <citation type="submission" date="2014-04" db="EMBL/GenBank/DDBJ databases">
        <authorList>
            <consortium name="DOE Joint Genome Institute"/>
            <person name="Kuo A."/>
            <person name="Martino E."/>
            <person name="Perotto S."/>
            <person name="Kohler A."/>
            <person name="Nagy L.G."/>
            <person name="Floudas D."/>
            <person name="Copeland A."/>
            <person name="Barry K.W."/>
            <person name="Cichocki N."/>
            <person name="Veneault-Fourrey C."/>
            <person name="LaButti K."/>
            <person name="Lindquist E.A."/>
            <person name="Lipzen A."/>
            <person name="Lundell T."/>
            <person name="Morin E."/>
            <person name="Murat C."/>
            <person name="Sun H."/>
            <person name="Tunlid A."/>
            <person name="Henrissat B."/>
            <person name="Grigoriev I.V."/>
            <person name="Hibbett D.S."/>
            <person name="Martin F."/>
            <person name="Nordberg H.P."/>
            <person name="Cantor M.N."/>
            <person name="Hua S.X."/>
        </authorList>
    </citation>
    <scope>NUCLEOTIDE SEQUENCE [LARGE SCALE GENOMIC DNA]</scope>
    <source>
        <strain evidence="2 3">Zn</strain>
    </source>
</reference>
<organism evidence="2 3">
    <name type="scientific">Oidiodendron maius (strain Zn)</name>
    <dbReference type="NCBI Taxonomy" id="913774"/>
    <lineage>
        <taxon>Eukaryota</taxon>
        <taxon>Fungi</taxon>
        <taxon>Dikarya</taxon>
        <taxon>Ascomycota</taxon>
        <taxon>Pezizomycotina</taxon>
        <taxon>Leotiomycetes</taxon>
        <taxon>Leotiomycetes incertae sedis</taxon>
        <taxon>Myxotrichaceae</taxon>
        <taxon>Oidiodendron</taxon>
    </lineage>
</organism>
<dbReference type="HOGENOM" id="CLU_1993266_0_0_1"/>
<sequence length="125" mass="14076">MPSPAPSTSLGPSESVNTSQQVQLPQTSSEPATPRPCDDQSKTTTSSWVINLEEMSDEEILAREKRAIERSLMMNYGKLELPPKSDPRFKIALMEDGSVVRDDRADGSTWYPEWAWEMYGPKRGR</sequence>
<dbReference type="EMBL" id="KN832884">
    <property type="protein sequence ID" value="KIM96359.1"/>
    <property type="molecule type" value="Genomic_DNA"/>
</dbReference>
<evidence type="ECO:0000256" key="1">
    <source>
        <dbReference type="SAM" id="MobiDB-lite"/>
    </source>
</evidence>
<feature type="region of interest" description="Disordered" evidence="1">
    <location>
        <begin position="1"/>
        <end position="48"/>
    </location>
</feature>
<name>A0A0C3GYV0_OIDMZ</name>
<reference evidence="3" key="2">
    <citation type="submission" date="2015-01" db="EMBL/GenBank/DDBJ databases">
        <title>Evolutionary Origins and Diversification of the Mycorrhizal Mutualists.</title>
        <authorList>
            <consortium name="DOE Joint Genome Institute"/>
            <consortium name="Mycorrhizal Genomics Consortium"/>
            <person name="Kohler A."/>
            <person name="Kuo A."/>
            <person name="Nagy L.G."/>
            <person name="Floudas D."/>
            <person name="Copeland A."/>
            <person name="Barry K.W."/>
            <person name="Cichocki N."/>
            <person name="Veneault-Fourrey C."/>
            <person name="LaButti K."/>
            <person name="Lindquist E.A."/>
            <person name="Lipzen A."/>
            <person name="Lundell T."/>
            <person name="Morin E."/>
            <person name="Murat C."/>
            <person name="Riley R."/>
            <person name="Ohm R."/>
            <person name="Sun H."/>
            <person name="Tunlid A."/>
            <person name="Henrissat B."/>
            <person name="Grigoriev I.V."/>
            <person name="Hibbett D.S."/>
            <person name="Martin F."/>
        </authorList>
    </citation>
    <scope>NUCLEOTIDE SEQUENCE [LARGE SCALE GENOMIC DNA]</scope>
    <source>
        <strain evidence="3">Zn</strain>
    </source>
</reference>
<evidence type="ECO:0000313" key="3">
    <source>
        <dbReference type="Proteomes" id="UP000054321"/>
    </source>
</evidence>
<gene>
    <name evidence="2" type="ORF">OIDMADRAFT_20760</name>
</gene>
<evidence type="ECO:0000313" key="2">
    <source>
        <dbReference type="EMBL" id="KIM96359.1"/>
    </source>
</evidence>
<accession>A0A0C3GYV0</accession>
<dbReference type="InParanoid" id="A0A0C3GYV0"/>
<feature type="compositionally biased region" description="Polar residues" evidence="1">
    <location>
        <begin position="1"/>
        <end position="31"/>
    </location>
</feature>
<proteinExistence type="predicted"/>